<dbReference type="GO" id="GO:0035418">
    <property type="term" value="P:protein localization to synapse"/>
    <property type="evidence" value="ECO:0007669"/>
    <property type="project" value="TreeGrafter"/>
</dbReference>
<dbReference type="Gene3D" id="3.30.160.20">
    <property type="match status" value="1"/>
</dbReference>
<dbReference type="InterPro" id="IPR051740">
    <property type="entry name" value="DRBM-containing_protein"/>
</dbReference>
<organism evidence="3 4">
    <name type="scientific">Dinothrombium tinctorium</name>
    <dbReference type="NCBI Taxonomy" id="1965070"/>
    <lineage>
        <taxon>Eukaryota</taxon>
        <taxon>Metazoa</taxon>
        <taxon>Ecdysozoa</taxon>
        <taxon>Arthropoda</taxon>
        <taxon>Chelicerata</taxon>
        <taxon>Arachnida</taxon>
        <taxon>Acari</taxon>
        <taxon>Acariformes</taxon>
        <taxon>Trombidiformes</taxon>
        <taxon>Prostigmata</taxon>
        <taxon>Anystina</taxon>
        <taxon>Parasitengona</taxon>
        <taxon>Trombidioidea</taxon>
        <taxon>Trombidiidae</taxon>
        <taxon>Dinothrombium</taxon>
    </lineage>
</organism>
<dbReference type="Pfam" id="PF00035">
    <property type="entry name" value="dsrm"/>
    <property type="match status" value="1"/>
</dbReference>
<dbReference type="GO" id="GO:0032839">
    <property type="term" value="C:dendrite cytoplasm"/>
    <property type="evidence" value="ECO:0007669"/>
    <property type="project" value="GOC"/>
</dbReference>
<dbReference type="SMART" id="SM00358">
    <property type="entry name" value="DSRM"/>
    <property type="match status" value="1"/>
</dbReference>
<name>A0A3S4Q3Y7_9ACAR</name>
<dbReference type="GO" id="GO:0008298">
    <property type="term" value="P:intracellular mRNA localization"/>
    <property type="evidence" value="ECO:0007669"/>
    <property type="project" value="TreeGrafter"/>
</dbReference>
<dbReference type="AlphaFoldDB" id="A0A3S4Q3Y7"/>
<dbReference type="STRING" id="1965070.A0A3S4Q3Y7"/>
<dbReference type="GO" id="GO:0005886">
    <property type="term" value="C:plasma membrane"/>
    <property type="evidence" value="ECO:0007669"/>
    <property type="project" value="TreeGrafter"/>
</dbReference>
<reference evidence="3 4" key="1">
    <citation type="journal article" date="2018" name="Gigascience">
        <title>Genomes of trombidid mites reveal novel predicted allergens and laterally-transferred genes associated with secondary metabolism.</title>
        <authorList>
            <person name="Dong X."/>
            <person name="Chaisiri K."/>
            <person name="Xia D."/>
            <person name="Armstrong S.D."/>
            <person name="Fang Y."/>
            <person name="Donnelly M.J."/>
            <person name="Kadowaki T."/>
            <person name="McGarry J.W."/>
            <person name="Darby A.C."/>
            <person name="Makepeace B.L."/>
        </authorList>
    </citation>
    <scope>NUCLEOTIDE SEQUENCE [LARGE SCALE GENOMIC DNA]</scope>
    <source>
        <strain evidence="3">UoL-WK</strain>
    </source>
</reference>
<evidence type="ECO:0000313" key="3">
    <source>
        <dbReference type="EMBL" id="RWR98516.1"/>
    </source>
</evidence>
<feature type="domain" description="DRBM" evidence="2">
    <location>
        <begin position="12"/>
        <end position="97"/>
    </location>
</feature>
<dbReference type="OrthoDB" id="10037267at2759"/>
<dbReference type="GO" id="GO:0043025">
    <property type="term" value="C:neuronal cell body"/>
    <property type="evidence" value="ECO:0007669"/>
    <property type="project" value="TreeGrafter"/>
</dbReference>
<gene>
    <name evidence="3" type="ORF">B4U79_18901</name>
</gene>
<dbReference type="GO" id="GO:0010494">
    <property type="term" value="C:cytoplasmic stress granule"/>
    <property type="evidence" value="ECO:0007669"/>
    <property type="project" value="TreeGrafter"/>
</dbReference>
<protein>
    <recommendedName>
        <fullName evidence="2">DRBM domain-containing protein</fullName>
    </recommendedName>
</protein>
<dbReference type="GO" id="GO:0007281">
    <property type="term" value="P:germ cell development"/>
    <property type="evidence" value="ECO:0007669"/>
    <property type="project" value="TreeGrafter"/>
</dbReference>
<evidence type="ECO:0000259" key="2">
    <source>
        <dbReference type="PROSITE" id="PS50137"/>
    </source>
</evidence>
<accession>A0A3S4Q3Y7</accession>
<dbReference type="GO" id="GO:0098964">
    <property type="term" value="P:anterograde dendritic transport of messenger ribonucleoprotein complex"/>
    <property type="evidence" value="ECO:0007669"/>
    <property type="project" value="TreeGrafter"/>
</dbReference>
<dbReference type="Proteomes" id="UP000285301">
    <property type="component" value="Unassembled WGS sequence"/>
</dbReference>
<evidence type="ECO:0000313" key="4">
    <source>
        <dbReference type="Proteomes" id="UP000285301"/>
    </source>
</evidence>
<keyword evidence="1" id="KW-0694">RNA-binding</keyword>
<dbReference type="GO" id="GO:0003725">
    <property type="term" value="F:double-stranded RNA binding"/>
    <property type="evidence" value="ECO:0007669"/>
    <property type="project" value="TreeGrafter"/>
</dbReference>
<evidence type="ECO:0000256" key="1">
    <source>
        <dbReference type="PROSITE-ProRule" id="PRU00266"/>
    </source>
</evidence>
<dbReference type="PANTHER" id="PTHR46054:SF3">
    <property type="entry name" value="MATERNAL EFFECT PROTEIN STAUFEN"/>
    <property type="match status" value="1"/>
</dbReference>
<proteinExistence type="predicted"/>
<dbReference type="EMBL" id="NCKU01021243">
    <property type="protein sequence ID" value="RWR98516.1"/>
    <property type="molecule type" value="Genomic_DNA"/>
</dbReference>
<dbReference type="InterPro" id="IPR014720">
    <property type="entry name" value="dsRBD_dom"/>
</dbReference>
<sequence>MAYTRFAQLVLHPVTRLVQLQQVHKEREPQFRVIAEHTVDKRKKEFVIECSVSNQKSFANSAGKVAVAPIVSATGVRGSKKIAKKKAAEAVLQLLGHDRHKVKNLNSYSILNNLLNQINQH</sequence>
<dbReference type="PANTHER" id="PTHR46054">
    <property type="entry name" value="MATERNAL EFFECT PROTEIN STAUFEN"/>
    <property type="match status" value="1"/>
</dbReference>
<dbReference type="GO" id="GO:0003729">
    <property type="term" value="F:mRNA binding"/>
    <property type="evidence" value="ECO:0007669"/>
    <property type="project" value="TreeGrafter"/>
</dbReference>
<dbReference type="PROSITE" id="PS50137">
    <property type="entry name" value="DS_RBD"/>
    <property type="match status" value="1"/>
</dbReference>
<dbReference type="SUPFAM" id="SSF54768">
    <property type="entry name" value="dsRNA-binding domain-like"/>
    <property type="match status" value="1"/>
</dbReference>
<comment type="caution">
    <text evidence="3">The sequence shown here is derived from an EMBL/GenBank/DDBJ whole genome shotgun (WGS) entry which is preliminary data.</text>
</comment>
<keyword evidence="4" id="KW-1185">Reference proteome</keyword>